<evidence type="ECO:0000256" key="2">
    <source>
        <dbReference type="ARBA" id="ARBA00022490"/>
    </source>
</evidence>
<comment type="similarity">
    <text evidence="6">Belongs to the B9D family.</text>
</comment>
<dbReference type="VEuPathDB" id="TriTrypDB:TcIL3000_10_12340"/>
<dbReference type="GO" id="GO:0036038">
    <property type="term" value="C:MKS complex"/>
    <property type="evidence" value="ECO:0007669"/>
    <property type="project" value="TreeGrafter"/>
</dbReference>
<evidence type="ECO:0000256" key="1">
    <source>
        <dbReference type="ARBA" id="ARBA00004120"/>
    </source>
</evidence>
<dbReference type="PROSITE" id="PS51381">
    <property type="entry name" value="C2_B9"/>
    <property type="match status" value="1"/>
</dbReference>
<comment type="subcellular location">
    <subcellularLocation>
        <location evidence="1">Cytoplasm</location>
        <location evidence="1">Cytoskeleton</location>
        <location evidence="1">Cilium basal body</location>
    </subcellularLocation>
</comment>
<dbReference type="Pfam" id="PF07162">
    <property type="entry name" value="B9-C2"/>
    <property type="match status" value="1"/>
</dbReference>
<gene>
    <name evidence="8" type="ORF">TCIL3000_10_12340</name>
</gene>
<dbReference type="EMBL" id="HE575323">
    <property type="protein sequence ID" value="CCC94452.1"/>
    <property type="molecule type" value="Genomic_DNA"/>
</dbReference>
<dbReference type="PANTHER" id="PTHR12968:SF1">
    <property type="entry name" value="B9 DOMAIN-CONTAINING PROTEIN 1"/>
    <property type="match status" value="1"/>
</dbReference>
<evidence type="ECO:0000256" key="4">
    <source>
        <dbReference type="ARBA" id="ARBA00023212"/>
    </source>
</evidence>
<protein>
    <recommendedName>
        <fullName evidence="7">B9 domain-containing protein 1</fullName>
    </recommendedName>
</protein>
<evidence type="ECO:0000256" key="5">
    <source>
        <dbReference type="ARBA" id="ARBA00023273"/>
    </source>
</evidence>
<keyword evidence="5" id="KW-0966">Cell projection</keyword>
<dbReference type="InterPro" id="IPR010796">
    <property type="entry name" value="C2_B9-type_dom"/>
</dbReference>
<reference evidence="8" key="1">
    <citation type="journal article" date="2012" name="Proc. Natl. Acad. Sci. U.S.A.">
        <title>Antigenic diversity is generated by distinct evolutionary mechanisms in African trypanosome species.</title>
        <authorList>
            <person name="Jackson A.P."/>
            <person name="Berry A."/>
            <person name="Aslett M."/>
            <person name="Allison H.C."/>
            <person name="Burton P."/>
            <person name="Vavrova-Anderson J."/>
            <person name="Brown R."/>
            <person name="Browne H."/>
            <person name="Corton N."/>
            <person name="Hauser H."/>
            <person name="Gamble J."/>
            <person name="Gilderthorp R."/>
            <person name="Marcello L."/>
            <person name="McQuillan J."/>
            <person name="Otto T.D."/>
            <person name="Quail M.A."/>
            <person name="Sanders M.J."/>
            <person name="van Tonder A."/>
            <person name="Ginger M.L."/>
            <person name="Field M.C."/>
            <person name="Barry J.D."/>
            <person name="Hertz-Fowler C."/>
            <person name="Berriman M."/>
        </authorList>
    </citation>
    <scope>NUCLEOTIDE SEQUENCE</scope>
    <source>
        <strain evidence="8">IL3000</strain>
    </source>
</reference>
<organism evidence="8">
    <name type="scientific">Trypanosoma congolense (strain IL3000)</name>
    <dbReference type="NCBI Taxonomy" id="1068625"/>
    <lineage>
        <taxon>Eukaryota</taxon>
        <taxon>Discoba</taxon>
        <taxon>Euglenozoa</taxon>
        <taxon>Kinetoplastea</taxon>
        <taxon>Metakinetoplastina</taxon>
        <taxon>Trypanosomatida</taxon>
        <taxon>Trypanosomatidae</taxon>
        <taxon>Trypanosoma</taxon>
        <taxon>Nannomonas</taxon>
    </lineage>
</organism>
<dbReference type="GO" id="GO:0060271">
    <property type="term" value="P:cilium assembly"/>
    <property type="evidence" value="ECO:0007669"/>
    <property type="project" value="TreeGrafter"/>
</dbReference>
<dbReference type="AlphaFoldDB" id="G0UYI5"/>
<evidence type="ECO:0000256" key="7">
    <source>
        <dbReference type="ARBA" id="ARBA00039274"/>
    </source>
</evidence>
<proteinExistence type="inferred from homology"/>
<evidence type="ECO:0000313" key="8">
    <source>
        <dbReference type="EMBL" id="CCC94452.1"/>
    </source>
</evidence>
<evidence type="ECO:0000256" key="3">
    <source>
        <dbReference type="ARBA" id="ARBA00022794"/>
    </source>
</evidence>
<evidence type="ECO:0000256" key="6">
    <source>
        <dbReference type="ARBA" id="ARBA00038411"/>
    </source>
</evidence>
<name>G0UYI5_TRYCI</name>
<keyword evidence="4" id="KW-0206">Cytoskeleton</keyword>
<keyword evidence="2" id="KW-0963">Cytoplasm</keyword>
<accession>G0UYI5</accession>
<dbReference type="PANTHER" id="PTHR12968">
    <property type="entry name" value="B9 DOMAIN-CONTAINING"/>
    <property type="match status" value="1"/>
</dbReference>
<sequence>MDDCARFTTNNESAPHLREQTGESEFGEEIHRQCHRTGPPHSACRASYPQSLPPLRSVAASPLRATGFDVVVQGVLEGAVCHEADALFARTYWVYGVDWTAHGTHNRQEAGVRDTALVHPLGQRCQSEVITQLSVVSDDPFARFTWGAPFECSLRSTNPYGWPQLVVTLHTVSGSVHLRGASNQDSLAASGSGERCVAYSRCFVPTCGGTYRKKLPLLQMKPSTSKQSLVSWLVGQQPELRDPAFLCTGEDRCVLTAAPLTGHVSLTLSITISGLRECGIGS</sequence>
<keyword evidence="3" id="KW-0970">Cilium biogenesis/degradation</keyword>